<evidence type="ECO:0000256" key="5">
    <source>
        <dbReference type="ARBA" id="ARBA00022989"/>
    </source>
</evidence>
<evidence type="ECO:0000256" key="4">
    <source>
        <dbReference type="ARBA" id="ARBA00022692"/>
    </source>
</evidence>
<dbReference type="InterPro" id="IPR035906">
    <property type="entry name" value="MetI-like_sf"/>
</dbReference>
<dbReference type="GO" id="GO:0005886">
    <property type="term" value="C:plasma membrane"/>
    <property type="evidence" value="ECO:0007669"/>
    <property type="project" value="UniProtKB-SubCell"/>
</dbReference>
<comment type="subcellular location">
    <subcellularLocation>
        <location evidence="1 7">Cell membrane</location>
        <topology evidence="1 7">Multi-pass membrane protein</topology>
    </subcellularLocation>
</comment>
<evidence type="ECO:0000259" key="8">
    <source>
        <dbReference type="PROSITE" id="PS50928"/>
    </source>
</evidence>
<keyword evidence="2 7" id="KW-0813">Transport</keyword>
<dbReference type="Pfam" id="PF19300">
    <property type="entry name" value="BPD_transp_1_N"/>
    <property type="match status" value="1"/>
</dbReference>
<feature type="transmembrane region" description="Helical" evidence="7">
    <location>
        <begin position="204"/>
        <end position="223"/>
    </location>
</feature>
<evidence type="ECO:0000313" key="10">
    <source>
        <dbReference type="Proteomes" id="UP000240569"/>
    </source>
</evidence>
<dbReference type="CDD" id="cd06261">
    <property type="entry name" value="TM_PBP2"/>
    <property type="match status" value="1"/>
</dbReference>
<dbReference type="Proteomes" id="UP000240569">
    <property type="component" value="Unassembled WGS sequence"/>
</dbReference>
<keyword evidence="4 7" id="KW-0812">Transmembrane</keyword>
<dbReference type="PANTHER" id="PTHR43163">
    <property type="entry name" value="DIPEPTIDE TRANSPORT SYSTEM PERMEASE PROTEIN DPPB-RELATED"/>
    <property type="match status" value="1"/>
</dbReference>
<sequence length="336" mass="37681">MGLVSYVARRLLSLIPVVLGVTFITFFISRVVVPDPARAWAGFRATPQELQALEARYHLNQPLYLQYFYYMKGLITGDWGISPTTGRPVLYDIRLYFPATIELALSSIIITVILGIPLGVIASLYHNRKVDHSIRFLYLTGFSSPPFFIALLMLFLFGYLFKLFPTQGELSPFLTPPKTITGMYVLDSLLTGNWVDFWDSLRHLVMPSIALSLTYFGIVTRLTRSSMLEILQKEFIRACYAKGLSKNSVVYKHALRNAMISTTTILGVLLGSLLSGAIVIETIFSWPGIGYYATQSIENFDFPAIMGITLLFTLSVVFANLLADIAYALLDPRIRV</sequence>
<evidence type="ECO:0000256" key="7">
    <source>
        <dbReference type="RuleBase" id="RU363032"/>
    </source>
</evidence>
<dbReference type="SUPFAM" id="SSF161098">
    <property type="entry name" value="MetI-like"/>
    <property type="match status" value="1"/>
</dbReference>
<dbReference type="PANTHER" id="PTHR43163:SF6">
    <property type="entry name" value="DIPEPTIDE TRANSPORT SYSTEM PERMEASE PROTEIN DPPB-RELATED"/>
    <property type="match status" value="1"/>
</dbReference>
<name>A0A2R6AIJ1_9ARCH</name>
<evidence type="ECO:0000256" key="3">
    <source>
        <dbReference type="ARBA" id="ARBA00022475"/>
    </source>
</evidence>
<evidence type="ECO:0000256" key="2">
    <source>
        <dbReference type="ARBA" id="ARBA00022448"/>
    </source>
</evidence>
<comment type="caution">
    <text evidence="9">The sequence shown here is derived from an EMBL/GenBank/DDBJ whole genome shotgun (WGS) entry which is preliminary data.</text>
</comment>
<feature type="transmembrane region" description="Helical" evidence="7">
    <location>
        <begin position="304"/>
        <end position="330"/>
    </location>
</feature>
<accession>A0A2R6AIJ1</accession>
<feature type="transmembrane region" description="Helical" evidence="7">
    <location>
        <begin position="265"/>
        <end position="284"/>
    </location>
</feature>
<keyword evidence="5 7" id="KW-1133">Transmembrane helix</keyword>
<gene>
    <name evidence="9" type="ORF">B9Q02_03610</name>
</gene>
<dbReference type="InterPro" id="IPR000515">
    <property type="entry name" value="MetI-like"/>
</dbReference>
<dbReference type="PROSITE" id="PS50928">
    <property type="entry name" value="ABC_TM1"/>
    <property type="match status" value="1"/>
</dbReference>
<feature type="domain" description="ABC transmembrane type-1" evidence="8">
    <location>
        <begin position="97"/>
        <end position="323"/>
    </location>
</feature>
<dbReference type="AlphaFoldDB" id="A0A2R6AIJ1"/>
<reference evidence="9 10" key="1">
    <citation type="submission" date="2017-04" db="EMBL/GenBank/DDBJ databases">
        <title>Novel microbial lineages endemic to geothermal iron-oxide mats fill important gaps in the evolutionary history of Archaea.</title>
        <authorList>
            <person name="Jay Z.J."/>
            <person name="Beam J.P."/>
            <person name="Dlakic M."/>
            <person name="Rusch D.B."/>
            <person name="Kozubal M.A."/>
            <person name="Inskeep W.P."/>
        </authorList>
    </citation>
    <scope>NUCLEOTIDE SEQUENCE [LARGE SCALE GENOMIC DNA]</scope>
    <source>
        <strain evidence="9">BE_D</strain>
    </source>
</reference>
<proteinExistence type="inferred from homology"/>
<evidence type="ECO:0000256" key="1">
    <source>
        <dbReference type="ARBA" id="ARBA00004651"/>
    </source>
</evidence>
<dbReference type="InterPro" id="IPR045621">
    <property type="entry name" value="BPD_transp_1_N"/>
</dbReference>
<keyword evidence="6 7" id="KW-0472">Membrane</keyword>
<feature type="transmembrane region" description="Helical" evidence="7">
    <location>
        <begin position="103"/>
        <end position="124"/>
    </location>
</feature>
<organism evidence="9 10">
    <name type="scientific">Candidatus Marsarchaeota G1 archaeon BE_D</name>
    <dbReference type="NCBI Taxonomy" id="1978156"/>
    <lineage>
        <taxon>Archaea</taxon>
        <taxon>Candidatus Marsarchaeota</taxon>
        <taxon>Candidatus Marsarchaeota group 1</taxon>
    </lineage>
</organism>
<keyword evidence="3" id="KW-1003">Cell membrane</keyword>
<dbReference type="Pfam" id="PF00528">
    <property type="entry name" value="BPD_transp_1"/>
    <property type="match status" value="1"/>
</dbReference>
<dbReference type="Gene3D" id="1.10.3720.10">
    <property type="entry name" value="MetI-like"/>
    <property type="match status" value="1"/>
</dbReference>
<evidence type="ECO:0000256" key="6">
    <source>
        <dbReference type="ARBA" id="ARBA00023136"/>
    </source>
</evidence>
<feature type="transmembrane region" description="Helical" evidence="7">
    <location>
        <begin position="12"/>
        <end position="33"/>
    </location>
</feature>
<comment type="similarity">
    <text evidence="7">Belongs to the binding-protein-dependent transport system permease family.</text>
</comment>
<protein>
    <recommendedName>
        <fullName evidence="8">ABC transmembrane type-1 domain-containing protein</fullName>
    </recommendedName>
</protein>
<evidence type="ECO:0000313" key="9">
    <source>
        <dbReference type="EMBL" id="PSN86143.1"/>
    </source>
</evidence>
<feature type="transmembrane region" description="Helical" evidence="7">
    <location>
        <begin position="136"/>
        <end position="161"/>
    </location>
</feature>
<dbReference type="GO" id="GO:0055085">
    <property type="term" value="P:transmembrane transport"/>
    <property type="evidence" value="ECO:0007669"/>
    <property type="project" value="InterPro"/>
</dbReference>
<dbReference type="EMBL" id="NEXD01000012">
    <property type="protein sequence ID" value="PSN86143.1"/>
    <property type="molecule type" value="Genomic_DNA"/>
</dbReference>